<keyword evidence="4" id="KW-1185">Reference proteome</keyword>
<organism evidence="3 4">
    <name type="scientific">Aspergillus candidus</name>
    <dbReference type="NCBI Taxonomy" id="41067"/>
    <lineage>
        <taxon>Eukaryota</taxon>
        <taxon>Fungi</taxon>
        <taxon>Dikarya</taxon>
        <taxon>Ascomycota</taxon>
        <taxon>Pezizomycotina</taxon>
        <taxon>Eurotiomycetes</taxon>
        <taxon>Eurotiomycetidae</taxon>
        <taxon>Eurotiales</taxon>
        <taxon>Aspergillaceae</taxon>
        <taxon>Aspergillus</taxon>
        <taxon>Aspergillus subgen. Circumdati</taxon>
    </lineage>
</organism>
<evidence type="ECO:0000313" key="3">
    <source>
        <dbReference type="EMBL" id="PLB36119.1"/>
    </source>
</evidence>
<accession>A0A2I2F657</accession>
<proteinExistence type="predicted"/>
<feature type="signal peptide" evidence="2">
    <location>
        <begin position="1"/>
        <end position="23"/>
    </location>
</feature>
<evidence type="ECO:0000313" key="4">
    <source>
        <dbReference type="Proteomes" id="UP000234585"/>
    </source>
</evidence>
<feature type="region of interest" description="Disordered" evidence="1">
    <location>
        <begin position="110"/>
        <end position="157"/>
    </location>
</feature>
<dbReference type="AlphaFoldDB" id="A0A2I2F657"/>
<feature type="compositionally biased region" description="Pro residues" evidence="1">
    <location>
        <begin position="121"/>
        <end position="132"/>
    </location>
</feature>
<evidence type="ECO:0000256" key="2">
    <source>
        <dbReference type="SAM" id="SignalP"/>
    </source>
</evidence>
<sequence>MTNLTRYLLLSFSCLLWIQCTAAFKADPIGVVYEAAPLAKREASSGSLGGVMPAIEDSGDSERPYAVNGDTFPDKASAAERSCNNQFDSCQKAANSDSSASFSVEDCQSQLDGCMETSDSPPSPPSADPPAPTSADKSTVEPEPEPTQAHTTIPYDDEYELICDL</sequence>
<reference evidence="3 4" key="1">
    <citation type="submission" date="2017-12" db="EMBL/GenBank/DDBJ databases">
        <authorList>
            <consortium name="DOE Joint Genome Institute"/>
            <person name="Haridas S."/>
            <person name="Kjaerbolling I."/>
            <person name="Vesth T.C."/>
            <person name="Frisvad J.C."/>
            <person name="Nybo J.L."/>
            <person name="Theobald S."/>
            <person name="Kuo A."/>
            <person name="Bowyer P."/>
            <person name="Matsuda Y."/>
            <person name="Mondo S."/>
            <person name="Lyhne E.K."/>
            <person name="Kogle M.E."/>
            <person name="Clum A."/>
            <person name="Lipzen A."/>
            <person name="Salamov A."/>
            <person name="Ngan C.Y."/>
            <person name="Daum C."/>
            <person name="Chiniquy J."/>
            <person name="Barry K."/>
            <person name="LaButti K."/>
            <person name="Simmons B.A."/>
            <person name="Magnuson J.K."/>
            <person name="Mortensen U.H."/>
            <person name="Larsen T.O."/>
            <person name="Grigoriev I.V."/>
            <person name="Baker S.E."/>
            <person name="Andersen M.R."/>
            <person name="Nordberg H.P."/>
            <person name="Cantor M.N."/>
            <person name="Hua S.X."/>
        </authorList>
    </citation>
    <scope>NUCLEOTIDE SEQUENCE [LARGE SCALE GENOMIC DNA]</scope>
    <source>
        <strain evidence="3 4">CBS 102.13</strain>
    </source>
</reference>
<dbReference type="GeneID" id="36523884"/>
<feature type="region of interest" description="Disordered" evidence="1">
    <location>
        <begin position="54"/>
        <end position="73"/>
    </location>
</feature>
<feature type="chain" id="PRO_5014119840" evidence="2">
    <location>
        <begin position="24"/>
        <end position="165"/>
    </location>
</feature>
<name>A0A2I2F657_ASPCN</name>
<gene>
    <name evidence="3" type="ORF">BDW47DRAFT_127475</name>
</gene>
<evidence type="ECO:0000256" key="1">
    <source>
        <dbReference type="SAM" id="MobiDB-lite"/>
    </source>
</evidence>
<protein>
    <submittedName>
        <fullName evidence="3">Uncharacterized protein</fullName>
    </submittedName>
</protein>
<keyword evidence="2" id="KW-0732">Signal</keyword>
<dbReference type="STRING" id="41067.A0A2I2F657"/>
<dbReference type="RefSeq" id="XP_024670131.1">
    <property type="nucleotide sequence ID" value="XM_024816724.1"/>
</dbReference>
<dbReference type="Proteomes" id="UP000234585">
    <property type="component" value="Unassembled WGS sequence"/>
</dbReference>
<dbReference type="OrthoDB" id="2153847at2759"/>
<dbReference type="EMBL" id="KZ559154">
    <property type="protein sequence ID" value="PLB36119.1"/>
    <property type="molecule type" value="Genomic_DNA"/>
</dbReference>